<dbReference type="InterPro" id="IPR025312">
    <property type="entry name" value="DUF4216"/>
</dbReference>
<dbReference type="InterPro" id="IPR016197">
    <property type="entry name" value="Chromo-like_dom_sf"/>
</dbReference>
<dbReference type="EMBL" id="CP093345">
    <property type="protein sequence ID" value="WOG92409.1"/>
    <property type="molecule type" value="Genomic_DNA"/>
</dbReference>
<name>A0AAF0WNJ3_DAUCS</name>
<evidence type="ECO:0000259" key="2">
    <source>
        <dbReference type="Pfam" id="PF24626"/>
    </source>
</evidence>
<keyword evidence="4" id="KW-1185">Reference proteome</keyword>
<sequence>MPPYEALYGRKCRSPVCWEEVGERKILGSELVQQTKDVIQLIQKRLVAAQDRQRKYADLHRKNIEFEVGRNVAYEIALPPHMQHIHNVFHVSMLKKFIPDSNQVIEYEQVEIQPDLSYVEQPIEILDRKEKVLRNRSVPIVKVLWRNPKVEEITWELESDMLEKYPHLFVVGKRVEASSDLRVLALGPNRMARRFSGYVLNGYRFHTKSRDSKCTTQNSSVFLTAETTSFACSKDDNPKVGAVNYYGSVEEIVKVDYWGVFVVVLFRCTWYQEDKDPYGLTKVNFKKTICRSEYYVIASQVQQVFYVEDPTEKMVYYVIKKLPREWCD</sequence>
<reference evidence="3" key="1">
    <citation type="journal article" date="2016" name="Nat. Genet.">
        <title>A high-quality carrot genome assembly provides new insights into carotenoid accumulation and asterid genome evolution.</title>
        <authorList>
            <person name="Iorizzo M."/>
            <person name="Ellison S."/>
            <person name="Senalik D."/>
            <person name="Zeng P."/>
            <person name="Satapoomin P."/>
            <person name="Huang J."/>
            <person name="Bowman M."/>
            <person name="Iovene M."/>
            <person name="Sanseverino W."/>
            <person name="Cavagnaro P."/>
            <person name="Yildiz M."/>
            <person name="Macko-Podgorni A."/>
            <person name="Moranska E."/>
            <person name="Grzebelus E."/>
            <person name="Grzebelus D."/>
            <person name="Ashrafi H."/>
            <person name="Zheng Z."/>
            <person name="Cheng S."/>
            <person name="Spooner D."/>
            <person name="Van Deynze A."/>
            <person name="Simon P."/>
        </authorList>
    </citation>
    <scope>NUCLEOTIDE SEQUENCE</scope>
    <source>
        <tissue evidence="3">Leaf</tissue>
    </source>
</reference>
<dbReference type="AlphaFoldDB" id="A0AAF0WNJ3"/>
<dbReference type="Pfam" id="PF13952">
    <property type="entry name" value="DUF4216"/>
    <property type="match status" value="1"/>
</dbReference>
<dbReference type="InterPro" id="IPR056924">
    <property type="entry name" value="SH3_Tf2-1"/>
</dbReference>
<protein>
    <recommendedName>
        <fullName evidence="5">DUF4216 domain-containing protein</fullName>
    </recommendedName>
</protein>
<evidence type="ECO:0000313" key="3">
    <source>
        <dbReference type="EMBL" id="WOG92409.1"/>
    </source>
</evidence>
<feature type="domain" description="Tf2-1-like SH3-like" evidence="2">
    <location>
        <begin position="71"/>
        <end position="97"/>
    </location>
</feature>
<dbReference type="SUPFAM" id="SSF54160">
    <property type="entry name" value="Chromo domain-like"/>
    <property type="match status" value="1"/>
</dbReference>
<reference evidence="3" key="2">
    <citation type="submission" date="2022-03" db="EMBL/GenBank/DDBJ databases">
        <title>Draft title - Genomic analysis of global carrot germplasm unveils the trajectory of domestication and the origin of high carotenoid orange carrot.</title>
        <authorList>
            <person name="Iorizzo M."/>
            <person name="Ellison S."/>
            <person name="Senalik D."/>
            <person name="Macko-Podgorni A."/>
            <person name="Grzebelus D."/>
            <person name="Bostan H."/>
            <person name="Rolling W."/>
            <person name="Curaba J."/>
            <person name="Simon P."/>
        </authorList>
    </citation>
    <scope>NUCLEOTIDE SEQUENCE</scope>
    <source>
        <tissue evidence="3">Leaf</tissue>
    </source>
</reference>
<evidence type="ECO:0008006" key="5">
    <source>
        <dbReference type="Google" id="ProtNLM"/>
    </source>
</evidence>
<accession>A0AAF0WNJ3</accession>
<dbReference type="Pfam" id="PF24626">
    <property type="entry name" value="SH3_Tf2-1"/>
    <property type="match status" value="1"/>
</dbReference>
<gene>
    <name evidence="3" type="ORF">DCAR_0311675</name>
</gene>
<evidence type="ECO:0000313" key="4">
    <source>
        <dbReference type="Proteomes" id="UP000077755"/>
    </source>
</evidence>
<proteinExistence type="predicted"/>
<organism evidence="3 4">
    <name type="scientific">Daucus carota subsp. sativus</name>
    <name type="common">Carrot</name>
    <dbReference type="NCBI Taxonomy" id="79200"/>
    <lineage>
        <taxon>Eukaryota</taxon>
        <taxon>Viridiplantae</taxon>
        <taxon>Streptophyta</taxon>
        <taxon>Embryophyta</taxon>
        <taxon>Tracheophyta</taxon>
        <taxon>Spermatophyta</taxon>
        <taxon>Magnoliopsida</taxon>
        <taxon>eudicotyledons</taxon>
        <taxon>Gunneridae</taxon>
        <taxon>Pentapetalae</taxon>
        <taxon>asterids</taxon>
        <taxon>campanulids</taxon>
        <taxon>Apiales</taxon>
        <taxon>Apiaceae</taxon>
        <taxon>Apioideae</taxon>
        <taxon>Scandiceae</taxon>
        <taxon>Daucinae</taxon>
        <taxon>Daucus</taxon>
        <taxon>Daucus sect. Daucus</taxon>
    </lineage>
</organism>
<feature type="domain" description="DUF4216" evidence="1">
    <location>
        <begin position="254"/>
        <end position="313"/>
    </location>
</feature>
<dbReference type="PANTHER" id="PTHR48258:SF8">
    <property type="entry name" value="DUF4216 DOMAIN-CONTAINING PROTEIN"/>
    <property type="match status" value="1"/>
</dbReference>
<dbReference type="Proteomes" id="UP000077755">
    <property type="component" value="Chromosome 3"/>
</dbReference>
<dbReference type="PANTHER" id="PTHR48258">
    <property type="entry name" value="DUF4218 DOMAIN-CONTAINING PROTEIN-RELATED"/>
    <property type="match status" value="1"/>
</dbReference>
<evidence type="ECO:0000259" key="1">
    <source>
        <dbReference type="Pfam" id="PF13952"/>
    </source>
</evidence>